<feature type="transmembrane region" description="Helical" evidence="1">
    <location>
        <begin position="87"/>
        <end position="107"/>
    </location>
</feature>
<keyword evidence="1" id="KW-1133">Transmembrane helix</keyword>
<dbReference type="AlphaFoldDB" id="A0A8D9AN54"/>
<protein>
    <submittedName>
        <fullName evidence="2">Uncharacterized protein</fullName>
    </submittedName>
</protein>
<accession>A0A8D9AN54</accession>
<name>A0A8D9AN54_9HEMI</name>
<evidence type="ECO:0000256" key="1">
    <source>
        <dbReference type="SAM" id="Phobius"/>
    </source>
</evidence>
<sequence>MECVDAHGTILFTSMKLLRIKLKNSLTNVVRTESVVFHCYRIHISFSIFLLMIFRVSLSLSLLHPVYIGLLVHFYTLKFTLHYSKFHFSYCVSVSLSLSLTPCIHWTTSPLLYSQVHPALFQVPL</sequence>
<dbReference type="EMBL" id="HBUF01579476">
    <property type="protein sequence ID" value="CAG6769639.1"/>
    <property type="molecule type" value="Transcribed_RNA"/>
</dbReference>
<organism evidence="2">
    <name type="scientific">Cacopsylla melanoneura</name>
    <dbReference type="NCBI Taxonomy" id="428564"/>
    <lineage>
        <taxon>Eukaryota</taxon>
        <taxon>Metazoa</taxon>
        <taxon>Ecdysozoa</taxon>
        <taxon>Arthropoda</taxon>
        <taxon>Hexapoda</taxon>
        <taxon>Insecta</taxon>
        <taxon>Pterygota</taxon>
        <taxon>Neoptera</taxon>
        <taxon>Paraneoptera</taxon>
        <taxon>Hemiptera</taxon>
        <taxon>Sternorrhyncha</taxon>
        <taxon>Psylloidea</taxon>
        <taxon>Psyllidae</taxon>
        <taxon>Psyllinae</taxon>
        <taxon>Cacopsylla</taxon>
    </lineage>
</organism>
<reference evidence="2" key="1">
    <citation type="submission" date="2021-05" db="EMBL/GenBank/DDBJ databases">
        <authorList>
            <person name="Alioto T."/>
            <person name="Alioto T."/>
            <person name="Gomez Garrido J."/>
        </authorList>
    </citation>
    <scope>NUCLEOTIDE SEQUENCE</scope>
</reference>
<proteinExistence type="predicted"/>
<keyword evidence="1" id="KW-0812">Transmembrane</keyword>
<evidence type="ECO:0000313" key="2">
    <source>
        <dbReference type="EMBL" id="CAG6769639.1"/>
    </source>
</evidence>
<feature type="transmembrane region" description="Helical" evidence="1">
    <location>
        <begin position="48"/>
        <end position="75"/>
    </location>
</feature>
<keyword evidence="1" id="KW-0472">Membrane</keyword>